<dbReference type="Pfam" id="PF00561">
    <property type="entry name" value="Abhydrolase_1"/>
    <property type="match status" value="1"/>
</dbReference>
<keyword evidence="3" id="KW-1185">Reference proteome</keyword>
<dbReference type="SUPFAM" id="SSF53474">
    <property type="entry name" value="alpha/beta-Hydrolases"/>
    <property type="match status" value="1"/>
</dbReference>
<protein>
    <submittedName>
        <fullName evidence="2">Alpha/beta fold hydrolase</fullName>
    </submittedName>
</protein>
<keyword evidence="2" id="KW-0378">Hydrolase</keyword>
<sequence length="314" mass="35799">MKQKIKTGILMTALAVGSLHIVNRCAQAFATVKNLLDKHKGAFYDWRFGQVYYTKTGGGSPLLLVHDLAPAASSYEWDLLLKDLSANHTVYCLDLFGCGRSDKPNLTYTNYFYVQLINDFIEHVIHEKTDIIATGLSSSFVLMACSTNPDAYNKIMMINPESISNLKCTPSKRSRIIKFIMDLPIVGTAVYNMQMRRENIEYLFTEKYFYNPFSVSKKTLDIYHEAAHLDECGGKYLLSSLDGFYLNADISRALNSINNSLFILEGRKTAERERTVEGYVLLNSAVEYDFIENTEKYPQMENPQAVLEYVDMFF</sequence>
<dbReference type="InterPro" id="IPR029058">
    <property type="entry name" value="AB_hydrolase_fold"/>
</dbReference>
<proteinExistence type="predicted"/>
<reference evidence="2 3" key="1">
    <citation type="submission" date="2021-10" db="EMBL/GenBank/DDBJ databases">
        <title>Anaerobic single-cell dispensing facilitates the cultivation of human gut bacteria.</title>
        <authorList>
            <person name="Afrizal A."/>
        </authorList>
    </citation>
    <scope>NUCLEOTIDE SEQUENCE [LARGE SCALE GENOMIC DNA]</scope>
    <source>
        <strain evidence="2 3">CLA-AA-H246</strain>
    </source>
</reference>
<gene>
    <name evidence="2" type="ORF">LKD42_04450</name>
</gene>
<dbReference type="GO" id="GO:0016787">
    <property type="term" value="F:hydrolase activity"/>
    <property type="evidence" value="ECO:0007669"/>
    <property type="project" value="UniProtKB-KW"/>
</dbReference>
<dbReference type="InterPro" id="IPR000073">
    <property type="entry name" value="AB_hydrolase_1"/>
</dbReference>
<dbReference type="PANTHER" id="PTHR46438">
    <property type="entry name" value="ALPHA/BETA-HYDROLASES SUPERFAMILY PROTEIN"/>
    <property type="match status" value="1"/>
</dbReference>
<dbReference type="Proteomes" id="UP001299235">
    <property type="component" value="Unassembled WGS sequence"/>
</dbReference>
<name>A0ABS8ETJ4_9FIRM</name>
<accession>A0ABS8ETJ4</accession>
<evidence type="ECO:0000313" key="3">
    <source>
        <dbReference type="Proteomes" id="UP001299235"/>
    </source>
</evidence>
<evidence type="ECO:0000313" key="2">
    <source>
        <dbReference type="EMBL" id="MCC2148506.1"/>
    </source>
</evidence>
<dbReference type="Gene3D" id="3.40.50.1820">
    <property type="entry name" value="alpha/beta hydrolase"/>
    <property type="match status" value="1"/>
</dbReference>
<comment type="caution">
    <text evidence="2">The sequence shown here is derived from an EMBL/GenBank/DDBJ whole genome shotgun (WGS) entry which is preliminary data.</text>
</comment>
<feature type="domain" description="AB hydrolase-1" evidence="1">
    <location>
        <begin position="62"/>
        <end position="163"/>
    </location>
</feature>
<evidence type="ECO:0000259" key="1">
    <source>
        <dbReference type="Pfam" id="PF00561"/>
    </source>
</evidence>
<dbReference type="PANTHER" id="PTHR46438:SF2">
    <property type="entry name" value="ALPHA_BETA-HYDROLASES SUPERFAMILY PROTEIN"/>
    <property type="match status" value="1"/>
</dbReference>
<organism evidence="2 3">
    <name type="scientific">Hominisplanchenecus faecis</name>
    <dbReference type="NCBI Taxonomy" id="2885351"/>
    <lineage>
        <taxon>Bacteria</taxon>
        <taxon>Bacillati</taxon>
        <taxon>Bacillota</taxon>
        <taxon>Clostridia</taxon>
        <taxon>Lachnospirales</taxon>
        <taxon>Lachnospiraceae</taxon>
        <taxon>Hominisplanchenecus</taxon>
    </lineage>
</organism>
<dbReference type="RefSeq" id="WP_248834928.1">
    <property type="nucleotide sequence ID" value="NZ_JAJEQE010000009.1"/>
</dbReference>
<dbReference type="EMBL" id="JAJEQE010000009">
    <property type="protein sequence ID" value="MCC2148506.1"/>
    <property type="molecule type" value="Genomic_DNA"/>
</dbReference>